<dbReference type="PANTHER" id="PTHR34501:SF2">
    <property type="entry name" value="OUTER MEMBRANE PORIN F-RELATED"/>
    <property type="match status" value="1"/>
</dbReference>
<dbReference type="SUPFAM" id="SSF56935">
    <property type="entry name" value="Porins"/>
    <property type="match status" value="1"/>
</dbReference>
<gene>
    <name evidence="6" type="ORF">SAMN04487964_10451</name>
</gene>
<comment type="caution">
    <text evidence="6">The sequence shown here is derived from an EMBL/GenBank/DDBJ whole genome shotgun (WGS) entry which is preliminary data.</text>
</comment>
<evidence type="ECO:0000256" key="4">
    <source>
        <dbReference type="SAM" id="SignalP"/>
    </source>
</evidence>
<protein>
    <submittedName>
        <fullName evidence="6">Outer membrane protein (Porin)</fullName>
    </submittedName>
</protein>
<evidence type="ECO:0000256" key="3">
    <source>
        <dbReference type="ARBA" id="ARBA00023136"/>
    </source>
</evidence>
<dbReference type="Proteomes" id="UP001159257">
    <property type="component" value="Unassembled WGS sequence"/>
</dbReference>
<keyword evidence="3" id="KW-0472">Membrane</keyword>
<dbReference type="EMBL" id="FXWV01000004">
    <property type="protein sequence ID" value="SMR73389.1"/>
    <property type="molecule type" value="Genomic_DNA"/>
</dbReference>
<dbReference type="PANTHER" id="PTHR34501">
    <property type="entry name" value="PROTEIN YDDL-RELATED"/>
    <property type="match status" value="1"/>
</dbReference>
<name>A0ABY1RYJ0_9GAMM</name>
<evidence type="ECO:0000256" key="1">
    <source>
        <dbReference type="ARBA" id="ARBA00004571"/>
    </source>
</evidence>
<dbReference type="Gene3D" id="2.40.160.10">
    <property type="entry name" value="Porin"/>
    <property type="match status" value="1"/>
</dbReference>
<accession>A0ABY1RYJ0</accession>
<feature type="signal peptide" evidence="4">
    <location>
        <begin position="1"/>
        <end position="19"/>
    </location>
</feature>
<evidence type="ECO:0000256" key="2">
    <source>
        <dbReference type="ARBA" id="ARBA00022729"/>
    </source>
</evidence>
<reference evidence="6 7" key="1">
    <citation type="submission" date="2017-05" db="EMBL/GenBank/DDBJ databases">
        <authorList>
            <person name="Varghese N."/>
            <person name="Submissions S."/>
        </authorList>
    </citation>
    <scope>NUCLEOTIDE SEQUENCE [LARGE SCALE GENOMIC DNA]</scope>
    <source>
        <strain evidence="6 7">CGMCC 1.7287</strain>
    </source>
</reference>
<keyword evidence="7" id="KW-1185">Reference proteome</keyword>
<evidence type="ECO:0000259" key="5">
    <source>
        <dbReference type="Pfam" id="PF13609"/>
    </source>
</evidence>
<feature type="domain" description="Porin" evidence="5">
    <location>
        <begin position="8"/>
        <end position="297"/>
    </location>
</feature>
<keyword evidence="2 4" id="KW-0732">Signal</keyword>
<proteinExistence type="predicted"/>
<dbReference type="InterPro" id="IPR033900">
    <property type="entry name" value="Gram_neg_porin_domain"/>
</dbReference>
<dbReference type="RefSeq" id="WP_239039705.1">
    <property type="nucleotide sequence ID" value="NZ_BAAAEY010000001.1"/>
</dbReference>
<feature type="chain" id="PRO_5046603172" evidence="4">
    <location>
        <begin position="20"/>
        <end position="312"/>
    </location>
</feature>
<comment type="subcellular location">
    <subcellularLocation>
        <location evidence="1">Cell outer membrane</location>
        <topology evidence="1">Multi-pass membrane protein</topology>
    </subcellularLocation>
</comment>
<evidence type="ECO:0000313" key="6">
    <source>
        <dbReference type="EMBL" id="SMR73389.1"/>
    </source>
</evidence>
<dbReference type="InterPro" id="IPR023614">
    <property type="entry name" value="Porin_dom_sf"/>
</dbReference>
<organism evidence="6 7">
    <name type="scientific">Marinobacterium sediminicola</name>
    <dbReference type="NCBI Taxonomy" id="518898"/>
    <lineage>
        <taxon>Bacteria</taxon>
        <taxon>Pseudomonadati</taxon>
        <taxon>Pseudomonadota</taxon>
        <taxon>Gammaproteobacteria</taxon>
        <taxon>Oceanospirillales</taxon>
        <taxon>Oceanospirillaceae</taxon>
        <taxon>Marinobacterium</taxon>
    </lineage>
</organism>
<dbReference type="InterPro" id="IPR050298">
    <property type="entry name" value="Gram-neg_bact_OMP"/>
</dbReference>
<evidence type="ECO:0000313" key="7">
    <source>
        <dbReference type="Proteomes" id="UP001159257"/>
    </source>
</evidence>
<dbReference type="Pfam" id="PF13609">
    <property type="entry name" value="Porin_4"/>
    <property type="match status" value="1"/>
</dbReference>
<sequence>MKKLLLAVAVSVAAGSASAATIYEGNGLTYKINGDLQIQLRQKIGDDKEADVEFDDLEIKNYVSYDLGDDMKAFGRVDFGFKDAANNSVDVEGEEDVALEEAYVGLAFGNTSVSFGKMNLASDEFGIEEAIELGQKEDRFDASETAGDDTIRLDIELENAYIAASYEMEAEGAGSENGEYFDLFASTEFANLTLAAAYQNATPIIGADDYDVWGVSASYDAGFATFAADYSDREDHSDQYNIAAVFKAAKTTKIGIGMTNVESEVGADVTEWYANVTYKFPNQKNVSLFAEIADNDAANTDMGYLAGMRVKF</sequence>